<evidence type="ECO:0000256" key="1">
    <source>
        <dbReference type="ARBA" id="ARBA00004651"/>
    </source>
</evidence>
<dbReference type="InterPro" id="IPR047817">
    <property type="entry name" value="ABC2_TM_bact-type"/>
</dbReference>
<evidence type="ECO:0000256" key="7">
    <source>
        <dbReference type="ARBA" id="ARBA00023136"/>
    </source>
</evidence>
<evidence type="ECO:0000259" key="9">
    <source>
        <dbReference type="PROSITE" id="PS51012"/>
    </source>
</evidence>
<evidence type="ECO:0000256" key="4">
    <source>
        <dbReference type="ARBA" id="ARBA00022475"/>
    </source>
</evidence>
<comment type="subcellular location">
    <subcellularLocation>
        <location evidence="1">Cell membrane</location>
        <topology evidence="1">Multi-pass membrane protein</topology>
    </subcellularLocation>
</comment>
<feature type="transmembrane region" description="Helical" evidence="8">
    <location>
        <begin position="21"/>
        <end position="42"/>
    </location>
</feature>
<evidence type="ECO:0000256" key="5">
    <source>
        <dbReference type="ARBA" id="ARBA00022692"/>
    </source>
</evidence>
<evidence type="ECO:0000313" key="11">
    <source>
        <dbReference type="Proteomes" id="UP001152321"/>
    </source>
</evidence>
<proteinExistence type="inferred from homology"/>
<accession>A0ABT6DIP3</accession>
<organism evidence="10 11">
    <name type="scientific">Bdellovibrio svalbardensis</name>
    <dbReference type="NCBI Taxonomy" id="2972972"/>
    <lineage>
        <taxon>Bacteria</taxon>
        <taxon>Pseudomonadati</taxon>
        <taxon>Bdellovibrionota</taxon>
        <taxon>Bdellovibrionia</taxon>
        <taxon>Bdellovibrionales</taxon>
        <taxon>Pseudobdellovibrionaceae</taxon>
        <taxon>Bdellovibrio</taxon>
    </lineage>
</organism>
<protein>
    <submittedName>
        <fullName evidence="10">ABC transporter permease</fullName>
    </submittedName>
</protein>
<keyword evidence="6 8" id="KW-1133">Transmembrane helix</keyword>
<gene>
    <name evidence="10" type="ORF">NWE73_10025</name>
</gene>
<dbReference type="RefSeq" id="WP_277578177.1">
    <property type="nucleotide sequence ID" value="NZ_JANRMI010000002.1"/>
</dbReference>
<dbReference type="PANTHER" id="PTHR30294">
    <property type="entry name" value="MEMBRANE COMPONENT OF ABC TRANSPORTER YHHJ-RELATED"/>
    <property type="match status" value="1"/>
</dbReference>
<sequence>MIRSSILAVAKKEVFHIVRDPFTLTMALGMPVVMVLFFGLAIEFNLDKIPIAIFDGSKTTNSRDLIQTFSSSKYFIPKYVFGPAQALQLVDEGAAQAALIIPPTYARELTLFRQSSVQILVDGTDNSSAGSILGYLGGLQVMALKKEFGAQAARPVVDVKSRFLYNSELNSRWFVVPGLAAVVIAVLSILLTALTVAREWENGSMELLLGTPIRPIEIILGKLLPYCVMGLVAALFVFMMSQIVFEVPFRGNFLIYLFACLIFLSTYLAQGLLISVITRKQQLSMQFSMLTGLLPTLLLSGFIFPTEHMPSFFYYLTMLLPARWFISISRKLFLQGASFFDVLPSLLVMCILLMVMILLATKKFKKDVEP</sequence>
<dbReference type="PANTHER" id="PTHR30294:SF29">
    <property type="entry name" value="MULTIDRUG ABC TRANSPORTER PERMEASE YBHS-RELATED"/>
    <property type="match status" value="1"/>
</dbReference>
<keyword evidence="4" id="KW-1003">Cell membrane</keyword>
<dbReference type="InterPro" id="IPR013525">
    <property type="entry name" value="ABC2_TM"/>
</dbReference>
<feature type="transmembrane region" description="Helical" evidence="8">
    <location>
        <begin position="253"/>
        <end position="275"/>
    </location>
</feature>
<feature type="transmembrane region" description="Helical" evidence="8">
    <location>
        <begin position="173"/>
        <end position="197"/>
    </location>
</feature>
<feature type="transmembrane region" description="Helical" evidence="8">
    <location>
        <begin position="340"/>
        <end position="360"/>
    </location>
</feature>
<comment type="caution">
    <text evidence="10">The sequence shown here is derived from an EMBL/GenBank/DDBJ whole genome shotgun (WGS) entry which is preliminary data.</text>
</comment>
<reference evidence="10" key="1">
    <citation type="submission" date="2022-08" db="EMBL/GenBank/DDBJ databases">
        <title>Novel Bdellovibrio Species Isolated from Svalbard: Designation Bdellovibrio svalbardensis.</title>
        <authorList>
            <person name="Mitchell R.J."/>
            <person name="Choi S.Y."/>
        </authorList>
    </citation>
    <scope>NUCLEOTIDE SEQUENCE</scope>
    <source>
        <strain evidence="10">PAP01</strain>
    </source>
</reference>
<evidence type="ECO:0000256" key="8">
    <source>
        <dbReference type="SAM" id="Phobius"/>
    </source>
</evidence>
<evidence type="ECO:0000256" key="2">
    <source>
        <dbReference type="ARBA" id="ARBA00007783"/>
    </source>
</evidence>
<keyword evidence="5 8" id="KW-0812">Transmembrane</keyword>
<keyword evidence="7 8" id="KW-0472">Membrane</keyword>
<dbReference type="InterPro" id="IPR051449">
    <property type="entry name" value="ABC-2_transporter_component"/>
</dbReference>
<name>A0ABT6DIP3_9BACT</name>
<keyword evidence="3" id="KW-0813">Transport</keyword>
<evidence type="ECO:0000313" key="10">
    <source>
        <dbReference type="EMBL" id="MDG0816702.1"/>
    </source>
</evidence>
<dbReference type="PROSITE" id="PS51012">
    <property type="entry name" value="ABC_TM2"/>
    <property type="match status" value="1"/>
</dbReference>
<dbReference type="EMBL" id="JANRMI010000002">
    <property type="protein sequence ID" value="MDG0816702.1"/>
    <property type="molecule type" value="Genomic_DNA"/>
</dbReference>
<dbReference type="Gene3D" id="3.40.1710.10">
    <property type="entry name" value="abc type-2 transporter like domain"/>
    <property type="match status" value="1"/>
</dbReference>
<feature type="transmembrane region" description="Helical" evidence="8">
    <location>
        <begin position="218"/>
        <end position="241"/>
    </location>
</feature>
<feature type="domain" description="ABC transmembrane type-2" evidence="9">
    <location>
        <begin position="129"/>
        <end position="367"/>
    </location>
</feature>
<feature type="transmembrane region" description="Helical" evidence="8">
    <location>
        <begin position="287"/>
        <end position="306"/>
    </location>
</feature>
<evidence type="ECO:0000256" key="6">
    <source>
        <dbReference type="ARBA" id="ARBA00022989"/>
    </source>
</evidence>
<dbReference type="Pfam" id="PF12698">
    <property type="entry name" value="ABC2_membrane_3"/>
    <property type="match status" value="1"/>
</dbReference>
<dbReference type="Proteomes" id="UP001152321">
    <property type="component" value="Unassembled WGS sequence"/>
</dbReference>
<keyword evidence="11" id="KW-1185">Reference proteome</keyword>
<comment type="similarity">
    <text evidence="2">Belongs to the ABC-2 integral membrane protein family.</text>
</comment>
<evidence type="ECO:0000256" key="3">
    <source>
        <dbReference type="ARBA" id="ARBA00022448"/>
    </source>
</evidence>